<keyword evidence="3" id="KW-1185">Reference proteome</keyword>
<evidence type="ECO:0000313" key="3">
    <source>
        <dbReference type="Proteomes" id="UP000789396"/>
    </source>
</evidence>
<accession>A0A9N9INM1</accession>
<comment type="caution">
    <text evidence="2">The sequence shown here is derived from an EMBL/GenBank/DDBJ whole genome shotgun (WGS) entry which is preliminary data.</text>
</comment>
<feature type="compositionally biased region" description="Pro residues" evidence="1">
    <location>
        <begin position="27"/>
        <end position="44"/>
    </location>
</feature>
<dbReference type="Proteomes" id="UP000789396">
    <property type="component" value="Unassembled WGS sequence"/>
</dbReference>
<name>A0A9N9INM1_9GLOM</name>
<evidence type="ECO:0000313" key="2">
    <source>
        <dbReference type="EMBL" id="CAG8741548.1"/>
    </source>
</evidence>
<reference evidence="2" key="1">
    <citation type="submission" date="2021-06" db="EMBL/GenBank/DDBJ databases">
        <authorList>
            <person name="Kallberg Y."/>
            <person name="Tangrot J."/>
            <person name="Rosling A."/>
        </authorList>
    </citation>
    <scope>NUCLEOTIDE SEQUENCE</scope>
    <source>
        <strain evidence="2">IN212</strain>
    </source>
</reference>
<evidence type="ECO:0000256" key="1">
    <source>
        <dbReference type="SAM" id="MobiDB-lite"/>
    </source>
</evidence>
<dbReference type="AlphaFoldDB" id="A0A9N9INM1"/>
<feature type="compositionally biased region" description="Polar residues" evidence="1">
    <location>
        <begin position="15"/>
        <end position="26"/>
    </location>
</feature>
<sequence>TPPPEPVVDKEFTVPNPNDTDKNTTPVDPPQSIPLPPFVFPKNI</sequence>
<organism evidence="2 3">
    <name type="scientific">Racocetra fulgida</name>
    <dbReference type="NCBI Taxonomy" id="60492"/>
    <lineage>
        <taxon>Eukaryota</taxon>
        <taxon>Fungi</taxon>
        <taxon>Fungi incertae sedis</taxon>
        <taxon>Mucoromycota</taxon>
        <taxon>Glomeromycotina</taxon>
        <taxon>Glomeromycetes</taxon>
        <taxon>Diversisporales</taxon>
        <taxon>Gigasporaceae</taxon>
        <taxon>Racocetra</taxon>
    </lineage>
</organism>
<protein>
    <submittedName>
        <fullName evidence="2">6741_t:CDS:1</fullName>
    </submittedName>
</protein>
<feature type="region of interest" description="Disordered" evidence="1">
    <location>
        <begin position="1"/>
        <end position="44"/>
    </location>
</feature>
<feature type="non-terminal residue" evidence="2">
    <location>
        <position position="1"/>
    </location>
</feature>
<gene>
    <name evidence="2" type="ORF">RFULGI_LOCUS12902</name>
</gene>
<feature type="non-terminal residue" evidence="2">
    <location>
        <position position="44"/>
    </location>
</feature>
<proteinExistence type="predicted"/>
<dbReference type="OrthoDB" id="10486401at2759"/>
<dbReference type="EMBL" id="CAJVPZ010032306">
    <property type="protein sequence ID" value="CAG8741548.1"/>
    <property type="molecule type" value="Genomic_DNA"/>
</dbReference>